<feature type="compositionally biased region" description="Polar residues" evidence="1">
    <location>
        <begin position="1"/>
        <end position="11"/>
    </location>
</feature>
<dbReference type="AlphaFoldDB" id="A0A9Q0G8F0"/>
<dbReference type="EMBL" id="JAKUCV010001697">
    <property type="protein sequence ID" value="KAJ4845365.1"/>
    <property type="molecule type" value="Genomic_DNA"/>
</dbReference>
<gene>
    <name evidence="2" type="ORF">Tsubulata_043627</name>
</gene>
<dbReference type="InterPro" id="IPR046350">
    <property type="entry name" value="Cystatin_sf"/>
</dbReference>
<organism evidence="2 3">
    <name type="scientific">Turnera subulata</name>
    <dbReference type="NCBI Taxonomy" id="218843"/>
    <lineage>
        <taxon>Eukaryota</taxon>
        <taxon>Viridiplantae</taxon>
        <taxon>Streptophyta</taxon>
        <taxon>Embryophyta</taxon>
        <taxon>Tracheophyta</taxon>
        <taxon>Spermatophyta</taxon>
        <taxon>Magnoliopsida</taxon>
        <taxon>eudicotyledons</taxon>
        <taxon>Gunneridae</taxon>
        <taxon>Pentapetalae</taxon>
        <taxon>rosids</taxon>
        <taxon>fabids</taxon>
        <taxon>Malpighiales</taxon>
        <taxon>Passifloraceae</taxon>
        <taxon>Turnera</taxon>
    </lineage>
</organism>
<dbReference type="Proteomes" id="UP001141552">
    <property type="component" value="Unassembled WGS sequence"/>
</dbReference>
<reference evidence="2" key="2">
    <citation type="journal article" date="2023" name="Plants (Basel)">
        <title>Annotation of the Turnera subulata (Passifloraceae) Draft Genome Reveals the S-Locus Evolved after the Divergence of Turneroideae from Passifloroideae in a Stepwise Manner.</title>
        <authorList>
            <person name="Henning P.M."/>
            <person name="Roalson E.H."/>
            <person name="Mir W."/>
            <person name="McCubbin A.G."/>
            <person name="Shore J.S."/>
        </authorList>
    </citation>
    <scope>NUCLEOTIDE SEQUENCE</scope>
    <source>
        <strain evidence="2">F60SS</strain>
    </source>
</reference>
<dbReference type="SUPFAM" id="SSF54403">
    <property type="entry name" value="Cystatin/monellin"/>
    <property type="match status" value="1"/>
</dbReference>
<comment type="caution">
    <text evidence="2">The sequence shown here is derived from an EMBL/GenBank/DDBJ whole genome shotgun (WGS) entry which is preliminary data.</text>
</comment>
<feature type="compositionally biased region" description="Acidic residues" evidence="1">
    <location>
        <begin position="47"/>
        <end position="58"/>
    </location>
</feature>
<dbReference type="InterPro" id="IPR006462">
    <property type="entry name" value="MS5"/>
</dbReference>
<reference evidence="2" key="1">
    <citation type="submission" date="2022-02" db="EMBL/GenBank/DDBJ databases">
        <authorList>
            <person name="Henning P.M."/>
            <person name="McCubbin A.G."/>
            <person name="Shore J.S."/>
        </authorList>
    </citation>
    <scope>NUCLEOTIDE SEQUENCE</scope>
    <source>
        <strain evidence="2">F60SS</strain>
        <tissue evidence="2">Leaves</tissue>
    </source>
</reference>
<name>A0A9Q0G8F0_9ROSI</name>
<accession>A0A9Q0G8F0</accession>
<dbReference type="PANTHER" id="PTHR31260:SF28">
    <property type="entry name" value="CYSTATIN DOMAIN PROTEIN"/>
    <property type="match status" value="1"/>
</dbReference>
<keyword evidence="3" id="KW-1185">Reference proteome</keyword>
<sequence>MATATLSQLQMETPPLEEYPTESENLQLEEEDNSGNRRLKKRHFEGDSDSDEDDSDNESGEKRHFEDDPDILEAVPMMKTYYKQVEETEGYGVTCRPNVLMYGRIVPVDEVNTDRDNHLVRNGVCVKHALDRFNKQQDVTPLQYVELVQATYYISGGYTYYITFKAEDPFGNCKVYQTKVFHQQHADVPLRLIVRQFRVKPEAGKQPEDYDLSPSEEEYKTLMS</sequence>
<proteinExistence type="predicted"/>
<dbReference type="PANTHER" id="PTHR31260">
    <property type="entry name" value="CYSTATIN/MONELLIN SUPERFAMILY PROTEIN"/>
    <property type="match status" value="1"/>
</dbReference>
<protein>
    <recommendedName>
        <fullName evidence="4">Cystatin domain-containing protein</fullName>
    </recommendedName>
</protein>
<evidence type="ECO:0000256" key="1">
    <source>
        <dbReference type="SAM" id="MobiDB-lite"/>
    </source>
</evidence>
<evidence type="ECO:0000313" key="3">
    <source>
        <dbReference type="Proteomes" id="UP001141552"/>
    </source>
</evidence>
<evidence type="ECO:0000313" key="2">
    <source>
        <dbReference type="EMBL" id="KAJ4845365.1"/>
    </source>
</evidence>
<feature type="region of interest" description="Disordered" evidence="1">
    <location>
        <begin position="1"/>
        <end position="70"/>
    </location>
</feature>
<evidence type="ECO:0008006" key="4">
    <source>
        <dbReference type="Google" id="ProtNLM"/>
    </source>
</evidence>
<dbReference type="Gene3D" id="3.10.450.10">
    <property type="match status" value="1"/>
</dbReference>
<feature type="region of interest" description="Disordered" evidence="1">
    <location>
        <begin position="204"/>
        <end position="224"/>
    </location>
</feature>